<reference evidence="3 4" key="1">
    <citation type="submission" date="2018-03" db="EMBL/GenBank/DDBJ databases">
        <authorList>
            <person name="Keele B.F."/>
        </authorList>
    </citation>
    <scope>NUCLEOTIDE SEQUENCE [LARGE SCALE GENOMIC DNA]</scope>
    <source>
        <strain evidence="3 4">CECT 8599</strain>
    </source>
</reference>
<dbReference type="EMBL" id="OMOR01000001">
    <property type="protein sequence ID" value="SPH22928.1"/>
    <property type="molecule type" value="Genomic_DNA"/>
</dbReference>
<dbReference type="SUPFAM" id="SSF53474">
    <property type="entry name" value="alpha/beta-Hydrolases"/>
    <property type="match status" value="1"/>
</dbReference>
<dbReference type="Proteomes" id="UP000244880">
    <property type="component" value="Unassembled WGS sequence"/>
</dbReference>
<dbReference type="PANTHER" id="PTHR22946">
    <property type="entry name" value="DIENELACTONE HYDROLASE DOMAIN-CONTAINING PROTEIN-RELATED"/>
    <property type="match status" value="1"/>
</dbReference>
<dbReference type="RefSeq" id="WP_108829817.1">
    <property type="nucleotide sequence ID" value="NZ_OMOR01000001.1"/>
</dbReference>
<feature type="signal peptide" evidence="2">
    <location>
        <begin position="1"/>
        <end position="19"/>
    </location>
</feature>
<organism evidence="3 4">
    <name type="scientific">Ascidiaceihabitans donghaensis</name>
    <dbReference type="NCBI Taxonomy" id="1510460"/>
    <lineage>
        <taxon>Bacteria</taxon>
        <taxon>Pseudomonadati</taxon>
        <taxon>Pseudomonadota</taxon>
        <taxon>Alphaproteobacteria</taxon>
        <taxon>Rhodobacterales</taxon>
        <taxon>Paracoccaceae</taxon>
        <taxon>Ascidiaceihabitans</taxon>
    </lineage>
</organism>
<evidence type="ECO:0000256" key="2">
    <source>
        <dbReference type="SAM" id="SignalP"/>
    </source>
</evidence>
<gene>
    <name evidence="3" type="ORF">ASD8599_03675</name>
</gene>
<sequence>MTYASTLTAYLLSATALLADPAGYALKTFNTPHQDDPIEGAIWYPATAKGAAQVVNQNPVFYGVPVQQDAAPVSGQRPTVLLSHGMGGNYKSLTWLGAGLAERGAIVVAVNHPASSTWDFDIRNGMNHWTRAQDLSAALDQLLADPTMGDLIDKTAIMAAGFSYGGWTALSLGGLTGNVAAYAAHCATYGAKSSHCDDIANAGVSFADLDAALWDASYKDPRVSMVASIDPALHWDLGDSHLSGLVSDVQLIALGEGEDRLFATDFGPEGSGFGAQLPDATLRTLAPASHFMALPLCKPKGAMILEEENDDPVCTDPAGADRAAVHAAIIDGLATQLGL</sequence>
<dbReference type="InterPro" id="IPR029058">
    <property type="entry name" value="AB_hydrolase_fold"/>
</dbReference>
<proteinExistence type="predicted"/>
<evidence type="ECO:0000313" key="3">
    <source>
        <dbReference type="EMBL" id="SPH22928.1"/>
    </source>
</evidence>
<evidence type="ECO:0008006" key="5">
    <source>
        <dbReference type="Google" id="ProtNLM"/>
    </source>
</evidence>
<name>A0A2R8BIM0_9RHOB</name>
<keyword evidence="2" id="KW-0732">Signal</keyword>
<dbReference type="AlphaFoldDB" id="A0A2R8BIM0"/>
<evidence type="ECO:0000256" key="1">
    <source>
        <dbReference type="ARBA" id="ARBA00022801"/>
    </source>
</evidence>
<keyword evidence="4" id="KW-1185">Reference proteome</keyword>
<feature type="chain" id="PRO_5015348775" description="Serine aminopeptidase S33 domain-containing protein" evidence="2">
    <location>
        <begin position="20"/>
        <end position="339"/>
    </location>
</feature>
<dbReference type="InterPro" id="IPR050261">
    <property type="entry name" value="FrsA_esterase"/>
</dbReference>
<dbReference type="OrthoDB" id="9814760at2"/>
<dbReference type="InterPro" id="IPR016986">
    <property type="entry name" value="UCP031982_abhydr"/>
</dbReference>
<keyword evidence="1" id="KW-0378">Hydrolase</keyword>
<protein>
    <recommendedName>
        <fullName evidence="5">Serine aminopeptidase S33 domain-containing protein</fullName>
    </recommendedName>
</protein>
<evidence type="ECO:0000313" key="4">
    <source>
        <dbReference type="Proteomes" id="UP000244880"/>
    </source>
</evidence>
<dbReference type="GO" id="GO:0052689">
    <property type="term" value="F:carboxylic ester hydrolase activity"/>
    <property type="evidence" value="ECO:0007669"/>
    <property type="project" value="UniProtKB-ARBA"/>
</dbReference>
<accession>A0A2R8BIM0</accession>
<dbReference type="PIRSF" id="PIRSF031982">
    <property type="entry name" value="UCP031982_abhydr"/>
    <property type="match status" value="1"/>
</dbReference>
<dbReference type="PANTHER" id="PTHR22946:SF9">
    <property type="entry name" value="POLYKETIDE TRANSFERASE AF380"/>
    <property type="match status" value="1"/>
</dbReference>
<dbReference type="Gene3D" id="3.40.50.1820">
    <property type="entry name" value="alpha/beta hydrolase"/>
    <property type="match status" value="1"/>
</dbReference>